<name>A0A0D9ZZS2_9ORYZ</name>
<reference evidence="2" key="1">
    <citation type="submission" date="2015-04" db="UniProtKB">
        <authorList>
            <consortium name="EnsemblPlants"/>
        </authorList>
    </citation>
    <scope>IDENTIFICATION</scope>
</reference>
<evidence type="ECO:0000256" key="1">
    <source>
        <dbReference type="SAM" id="MobiDB-lite"/>
    </source>
</evidence>
<dbReference type="Gramene" id="OGLUM05G19000.3">
    <property type="protein sequence ID" value="OGLUM05G19000.3"/>
    <property type="gene ID" value="OGLUM05G19000"/>
</dbReference>
<organism evidence="2">
    <name type="scientific">Oryza glumipatula</name>
    <dbReference type="NCBI Taxonomy" id="40148"/>
    <lineage>
        <taxon>Eukaryota</taxon>
        <taxon>Viridiplantae</taxon>
        <taxon>Streptophyta</taxon>
        <taxon>Embryophyta</taxon>
        <taxon>Tracheophyta</taxon>
        <taxon>Spermatophyta</taxon>
        <taxon>Magnoliopsida</taxon>
        <taxon>Liliopsida</taxon>
        <taxon>Poales</taxon>
        <taxon>Poaceae</taxon>
        <taxon>BOP clade</taxon>
        <taxon>Oryzoideae</taxon>
        <taxon>Oryzeae</taxon>
        <taxon>Oryzinae</taxon>
        <taxon>Oryza</taxon>
    </lineage>
</organism>
<evidence type="ECO:0000313" key="3">
    <source>
        <dbReference type="Proteomes" id="UP000026961"/>
    </source>
</evidence>
<dbReference type="Proteomes" id="UP000026961">
    <property type="component" value="Chromosome 5"/>
</dbReference>
<keyword evidence="3" id="KW-1185">Reference proteome</keyword>
<accession>A0A0D9ZZS2</accession>
<proteinExistence type="predicted"/>
<dbReference type="HOGENOM" id="CLU_2945479_0_0_1"/>
<reference evidence="2" key="2">
    <citation type="submission" date="2018-05" db="EMBL/GenBank/DDBJ databases">
        <title>OgluRS3 (Oryza glumaepatula Reference Sequence Version 3).</title>
        <authorList>
            <person name="Zhang J."/>
            <person name="Kudrna D."/>
            <person name="Lee S."/>
            <person name="Talag J."/>
            <person name="Welchert J."/>
            <person name="Wing R.A."/>
        </authorList>
    </citation>
    <scope>NUCLEOTIDE SEQUENCE [LARGE SCALE GENOMIC DNA]</scope>
</reference>
<evidence type="ECO:0000313" key="2">
    <source>
        <dbReference type="EnsemblPlants" id="OGLUM05G19000.3"/>
    </source>
</evidence>
<dbReference type="EnsemblPlants" id="OGLUM05G19000.3">
    <property type="protein sequence ID" value="OGLUM05G19000.3"/>
    <property type="gene ID" value="OGLUM05G19000"/>
</dbReference>
<feature type="region of interest" description="Disordered" evidence="1">
    <location>
        <begin position="1"/>
        <end position="23"/>
    </location>
</feature>
<feature type="compositionally biased region" description="Basic residues" evidence="1">
    <location>
        <begin position="1"/>
        <end position="21"/>
    </location>
</feature>
<dbReference type="AlphaFoldDB" id="A0A0D9ZZS2"/>
<protein>
    <submittedName>
        <fullName evidence="2">Uncharacterized protein</fullName>
    </submittedName>
</protein>
<sequence length="60" mass="6608">MEAGTVRRRLSVRERRGKRRAERGGEIAAMGVIAKLPPYPSTLGMHSIPTLAGMQYQANI</sequence>